<keyword evidence="2" id="KW-1185">Reference proteome</keyword>
<accession>A0A9D4DDQ8</accession>
<name>A0A9D4DDQ8_DREPO</name>
<organism evidence="1 2">
    <name type="scientific">Dreissena polymorpha</name>
    <name type="common">Zebra mussel</name>
    <name type="synonym">Mytilus polymorpha</name>
    <dbReference type="NCBI Taxonomy" id="45954"/>
    <lineage>
        <taxon>Eukaryota</taxon>
        <taxon>Metazoa</taxon>
        <taxon>Spiralia</taxon>
        <taxon>Lophotrochozoa</taxon>
        <taxon>Mollusca</taxon>
        <taxon>Bivalvia</taxon>
        <taxon>Autobranchia</taxon>
        <taxon>Heteroconchia</taxon>
        <taxon>Euheterodonta</taxon>
        <taxon>Imparidentia</taxon>
        <taxon>Neoheterodontei</taxon>
        <taxon>Myida</taxon>
        <taxon>Dreissenoidea</taxon>
        <taxon>Dreissenidae</taxon>
        <taxon>Dreissena</taxon>
    </lineage>
</organism>
<evidence type="ECO:0000313" key="2">
    <source>
        <dbReference type="Proteomes" id="UP000828390"/>
    </source>
</evidence>
<sequence length="108" mass="12391">MGKPTRLGSGSNKPRPRDIYLKFATFRSRMKLLSQKSKLNICGYQGEYINDDQTRARSHLLYEARETKHVNSVLASDIVIIIRGMDMCIHRIVTMCDLHNLQLSTRAP</sequence>
<gene>
    <name evidence="1" type="ORF">DPMN_181437</name>
</gene>
<proteinExistence type="predicted"/>
<reference evidence="1" key="1">
    <citation type="journal article" date="2019" name="bioRxiv">
        <title>The Genome of the Zebra Mussel, Dreissena polymorpha: A Resource for Invasive Species Research.</title>
        <authorList>
            <person name="McCartney M.A."/>
            <person name="Auch B."/>
            <person name="Kono T."/>
            <person name="Mallez S."/>
            <person name="Zhang Y."/>
            <person name="Obille A."/>
            <person name="Becker A."/>
            <person name="Abrahante J.E."/>
            <person name="Garbe J."/>
            <person name="Badalamenti J.P."/>
            <person name="Herman A."/>
            <person name="Mangelson H."/>
            <person name="Liachko I."/>
            <person name="Sullivan S."/>
            <person name="Sone E.D."/>
            <person name="Koren S."/>
            <person name="Silverstein K.A.T."/>
            <person name="Beckman K.B."/>
            <person name="Gohl D.M."/>
        </authorList>
    </citation>
    <scope>NUCLEOTIDE SEQUENCE</scope>
    <source>
        <strain evidence="1">Duluth1</strain>
        <tissue evidence="1">Whole animal</tissue>
    </source>
</reference>
<dbReference type="Proteomes" id="UP000828390">
    <property type="component" value="Unassembled WGS sequence"/>
</dbReference>
<dbReference type="EMBL" id="JAIWYP010000010">
    <property type="protein sequence ID" value="KAH3747016.1"/>
    <property type="molecule type" value="Genomic_DNA"/>
</dbReference>
<reference evidence="1" key="2">
    <citation type="submission" date="2020-11" db="EMBL/GenBank/DDBJ databases">
        <authorList>
            <person name="McCartney M.A."/>
            <person name="Auch B."/>
            <person name="Kono T."/>
            <person name="Mallez S."/>
            <person name="Becker A."/>
            <person name="Gohl D.M."/>
            <person name="Silverstein K.A.T."/>
            <person name="Koren S."/>
            <person name="Bechman K.B."/>
            <person name="Herman A."/>
            <person name="Abrahante J.E."/>
            <person name="Garbe J."/>
        </authorList>
    </citation>
    <scope>NUCLEOTIDE SEQUENCE</scope>
    <source>
        <strain evidence="1">Duluth1</strain>
        <tissue evidence="1">Whole animal</tissue>
    </source>
</reference>
<comment type="caution">
    <text evidence="1">The sequence shown here is derived from an EMBL/GenBank/DDBJ whole genome shotgun (WGS) entry which is preliminary data.</text>
</comment>
<protein>
    <submittedName>
        <fullName evidence="1">Uncharacterized protein</fullName>
    </submittedName>
</protein>
<dbReference type="AlphaFoldDB" id="A0A9D4DDQ8"/>
<evidence type="ECO:0000313" key="1">
    <source>
        <dbReference type="EMBL" id="KAH3747016.1"/>
    </source>
</evidence>